<dbReference type="Gene3D" id="3.40.1260.10">
    <property type="entry name" value="DsrEFH-like"/>
    <property type="match status" value="1"/>
</dbReference>
<name>A0A2C9CUW2_9RHOB</name>
<dbReference type="SUPFAM" id="SSF75169">
    <property type="entry name" value="DsrEFH-like"/>
    <property type="match status" value="1"/>
</dbReference>
<evidence type="ECO:0000313" key="2">
    <source>
        <dbReference type="Proteomes" id="UP000220034"/>
    </source>
</evidence>
<proteinExistence type="predicted"/>
<dbReference type="Proteomes" id="UP000220034">
    <property type="component" value="Unassembled WGS sequence"/>
</dbReference>
<dbReference type="AlphaFoldDB" id="A0A2C9CUW2"/>
<gene>
    <name evidence="1" type="ORF">SAMN06273572_10721</name>
</gene>
<reference evidence="2" key="1">
    <citation type="submission" date="2017-09" db="EMBL/GenBank/DDBJ databases">
        <authorList>
            <person name="Varghese N."/>
            <person name="Submissions S."/>
        </authorList>
    </citation>
    <scope>NUCLEOTIDE SEQUENCE [LARGE SCALE GENOMIC DNA]</scope>
    <source>
        <strain evidence="2">C7</strain>
    </source>
</reference>
<sequence length="137" mass="14995">MTLIKPAESLFLGLMGSPYSSDWTTTFFRLLPAALAQGCDVTVWTCGNATSITSSLMRRDGDPIHPDSPSHVCAHTMPQMAAGLLAAHPDTLRWYVCSYCMEERGASEQIEGPEIKLPFSFDTYLHQADQALVLGTK</sequence>
<dbReference type="RefSeq" id="WP_180956022.1">
    <property type="nucleotide sequence ID" value="NZ_OCTN01000007.1"/>
</dbReference>
<protein>
    <submittedName>
        <fullName evidence="1">DsrE/DsrF-like family protein</fullName>
    </submittedName>
</protein>
<dbReference type="InterPro" id="IPR027396">
    <property type="entry name" value="DsrEFH-like"/>
</dbReference>
<keyword evidence="2" id="KW-1185">Reference proteome</keyword>
<accession>A0A2C9CUW2</accession>
<evidence type="ECO:0000313" key="1">
    <source>
        <dbReference type="EMBL" id="SOH95000.1"/>
    </source>
</evidence>
<dbReference type="EMBL" id="OCTN01000007">
    <property type="protein sequence ID" value="SOH95000.1"/>
    <property type="molecule type" value="Genomic_DNA"/>
</dbReference>
<organism evidence="1 2">
    <name type="scientific">Pontivivens marinum</name>
    <dbReference type="NCBI Taxonomy" id="1690039"/>
    <lineage>
        <taxon>Bacteria</taxon>
        <taxon>Pseudomonadati</taxon>
        <taxon>Pseudomonadota</taxon>
        <taxon>Alphaproteobacteria</taxon>
        <taxon>Rhodobacterales</taxon>
        <taxon>Paracoccaceae</taxon>
        <taxon>Pontivivens</taxon>
    </lineage>
</organism>